<name>A0A699WGL0_TANCI</name>
<accession>A0A699WGL0</accession>
<dbReference type="EMBL" id="BKCJ011675455">
    <property type="protein sequence ID" value="GFD46497.1"/>
    <property type="molecule type" value="Genomic_DNA"/>
</dbReference>
<evidence type="ECO:0000313" key="1">
    <source>
        <dbReference type="EMBL" id="GFD46497.1"/>
    </source>
</evidence>
<feature type="non-terminal residue" evidence="1">
    <location>
        <position position="1"/>
    </location>
</feature>
<protein>
    <submittedName>
        <fullName evidence="1">Uncharacterized protein</fullName>
    </submittedName>
</protein>
<proteinExistence type="predicted"/>
<sequence length="48" mass="5751">RRPFCGRSERLADFASTDSRRDSRGVPNEFWTVRCWWKSLTGYYSYLA</sequence>
<organism evidence="1">
    <name type="scientific">Tanacetum cinerariifolium</name>
    <name type="common">Dalmatian daisy</name>
    <name type="synonym">Chrysanthemum cinerariifolium</name>
    <dbReference type="NCBI Taxonomy" id="118510"/>
    <lineage>
        <taxon>Eukaryota</taxon>
        <taxon>Viridiplantae</taxon>
        <taxon>Streptophyta</taxon>
        <taxon>Embryophyta</taxon>
        <taxon>Tracheophyta</taxon>
        <taxon>Spermatophyta</taxon>
        <taxon>Magnoliopsida</taxon>
        <taxon>eudicotyledons</taxon>
        <taxon>Gunneridae</taxon>
        <taxon>Pentapetalae</taxon>
        <taxon>asterids</taxon>
        <taxon>campanulids</taxon>
        <taxon>Asterales</taxon>
        <taxon>Asteraceae</taxon>
        <taxon>Asteroideae</taxon>
        <taxon>Anthemideae</taxon>
        <taxon>Anthemidinae</taxon>
        <taxon>Tanacetum</taxon>
    </lineage>
</organism>
<reference evidence="1" key="1">
    <citation type="journal article" date="2019" name="Sci. Rep.">
        <title>Draft genome of Tanacetum cinerariifolium, the natural source of mosquito coil.</title>
        <authorList>
            <person name="Yamashiro T."/>
            <person name="Shiraishi A."/>
            <person name="Satake H."/>
            <person name="Nakayama K."/>
        </authorList>
    </citation>
    <scope>NUCLEOTIDE SEQUENCE</scope>
</reference>
<gene>
    <name evidence="1" type="ORF">Tci_918466</name>
</gene>
<comment type="caution">
    <text evidence="1">The sequence shown here is derived from an EMBL/GenBank/DDBJ whole genome shotgun (WGS) entry which is preliminary data.</text>
</comment>
<dbReference type="AlphaFoldDB" id="A0A699WGL0"/>